<name>A0A6A5ZPF9_9PLEO</name>
<reference evidence="2" key="1">
    <citation type="journal article" date="2020" name="Stud. Mycol.">
        <title>101 Dothideomycetes genomes: a test case for predicting lifestyles and emergence of pathogens.</title>
        <authorList>
            <person name="Haridas S."/>
            <person name="Albert R."/>
            <person name="Binder M."/>
            <person name="Bloem J."/>
            <person name="Labutti K."/>
            <person name="Salamov A."/>
            <person name="Andreopoulos B."/>
            <person name="Baker S."/>
            <person name="Barry K."/>
            <person name="Bills G."/>
            <person name="Bluhm B."/>
            <person name="Cannon C."/>
            <person name="Castanera R."/>
            <person name="Culley D."/>
            <person name="Daum C."/>
            <person name="Ezra D."/>
            <person name="Gonzalez J."/>
            <person name="Henrissat B."/>
            <person name="Kuo A."/>
            <person name="Liang C."/>
            <person name="Lipzen A."/>
            <person name="Lutzoni F."/>
            <person name="Magnuson J."/>
            <person name="Mondo S."/>
            <person name="Nolan M."/>
            <person name="Ohm R."/>
            <person name="Pangilinan J."/>
            <person name="Park H.-J."/>
            <person name="Ramirez L."/>
            <person name="Alfaro M."/>
            <person name="Sun H."/>
            <person name="Tritt A."/>
            <person name="Yoshinaga Y."/>
            <person name="Zwiers L.-H."/>
            <person name="Turgeon B."/>
            <person name="Goodwin S."/>
            <person name="Spatafora J."/>
            <person name="Crous P."/>
            <person name="Grigoriev I."/>
        </authorList>
    </citation>
    <scope>NUCLEOTIDE SEQUENCE</scope>
    <source>
        <strain evidence="2">CBS 627.86</strain>
    </source>
</reference>
<dbReference type="AlphaFoldDB" id="A0A6A5ZPF9"/>
<protein>
    <recommendedName>
        <fullName evidence="1">UBC core domain-containing protein</fullName>
    </recommendedName>
</protein>
<dbReference type="SMART" id="SM00212">
    <property type="entry name" value="UBCc"/>
    <property type="match status" value="1"/>
</dbReference>
<dbReference type="Gene3D" id="3.10.110.10">
    <property type="entry name" value="Ubiquitin Conjugating Enzyme"/>
    <property type="match status" value="1"/>
</dbReference>
<gene>
    <name evidence="2" type="ORF">BDV96DRAFT_485240</name>
</gene>
<evidence type="ECO:0000259" key="1">
    <source>
        <dbReference type="PROSITE" id="PS50127"/>
    </source>
</evidence>
<proteinExistence type="predicted"/>
<feature type="domain" description="UBC core" evidence="1">
    <location>
        <begin position="1"/>
        <end position="142"/>
    </location>
</feature>
<evidence type="ECO:0000313" key="2">
    <source>
        <dbReference type="EMBL" id="KAF2121045.1"/>
    </source>
</evidence>
<dbReference type="Pfam" id="PF00179">
    <property type="entry name" value="UQ_con"/>
    <property type="match status" value="1"/>
</dbReference>
<dbReference type="SUPFAM" id="SSF54495">
    <property type="entry name" value="UBC-like"/>
    <property type="match status" value="1"/>
</dbReference>
<dbReference type="InterPro" id="IPR000608">
    <property type="entry name" value="UBC"/>
</dbReference>
<accession>A0A6A5ZPF9</accession>
<evidence type="ECO:0000313" key="3">
    <source>
        <dbReference type="Proteomes" id="UP000799770"/>
    </source>
</evidence>
<keyword evidence="3" id="KW-1185">Reference proteome</keyword>
<sequence>MILQDLLNSRPTELVSLAPIGTNLLQLLGRIQGPPVTPYEAGIFHVQIPIPEDFPIAPPACRFLTKVYHPNIDATGKMCLECLHTANWRMELMHLESILISTSALLDQPGMDDPLVPDIAGTYIQDKATFDHIARQYTFRYA</sequence>
<dbReference type="EMBL" id="ML977313">
    <property type="protein sequence ID" value="KAF2121045.1"/>
    <property type="molecule type" value="Genomic_DNA"/>
</dbReference>
<dbReference type="OrthoDB" id="20872at2759"/>
<organism evidence="2 3">
    <name type="scientific">Lophiotrema nucula</name>
    <dbReference type="NCBI Taxonomy" id="690887"/>
    <lineage>
        <taxon>Eukaryota</taxon>
        <taxon>Fungi</taxon>
        <taxon>Dikarya</taxon>
        <taxon>Ascomycota</taxon>
        <taxon>Pezizomycotina</taxon>
        <taxon>Dothideomycetes</taxon>
        <taxon>Pleosporomycetidae</taxon>
        <taxon>Pleosporales</taxon>
        <taxon>Lophiotremataceae</taxon>
        <taxon>Lophiotrema</taxon>
    </lineage>
</organism>
<dbReference type="Proteomes" id="UP000799770">
    <property type="component" value="Unassembled WGS sequence"/>
</dbReference>
<dbReference type="InterPro" id="IPR016135">
    <property type="entry name" value="UBQ-conjugating_enzyme/RWD"/>
</dbReference>
<dbReference type="PROSITE" id="PS50127">
    <property type="entry name" value="UBC_2"/>
    <property type="match status" value="1"/>
</dbReference>
<dbReference type="PANTHER" id="PTHR24068">
    <property type="entry name" value="UBIQUITIN-CONJUGATING ENZYME E2"/>
    <property type="match status" value="1"/>
</dbReference>